<dbReference type="EMBL" id="CAXAMM010008446">
    <property type="protein sequence ID" value="CAK9017320.1"/>
    <property type="molecule type" value="Genomic_DNA"/>
</dbReference>
<keyword evidence="5" id="KW-1185">Reference proteome</keyword>
<dbReference type="Proteomes" id="UP001642464">
    <property type="component" value="Unassembled WGS sequence"/>
</dbReference>
<dbReference type="PANTHER" id="PTHR35532">
    <property type="entry name" value="SIMILAR TO POLYHYDROXYALKANOATE DEPOLYMERASE"/>
    <property type="match status" value="1"/>
</dbReference>
<evidence type="ECO:0000313" key="4">
    <source>
        <dbReference type="EMBL" id="CAK9017678.1"/>
    </source>
</evidence>
<dbReference type="Gene3D" id="2.60.40.1190">
    <property type="match status" value="1"/>
</dbReference>
<keyword evidence="1" id="KW-0732">Signal</keyword>
<dbReference type="SUPFAM" id="SSF49344">
    <property type="entry name" value="CBD9-like"/>
    <property type="match status" value="1"/>
</dbReference>
<evidence type="ECO:0000259" key="2">
    <source>
        <dbReference type="Pfam" id="PF06452"/>
    </source>
</evidence>
<dbReference type="PANTHER" id="PTHR35532:SF5">
    <property type="entry name" value="CARBOHYDRATE-BINDING DOMAIN-CONTAINING PROTEIN"/>
    <property type="match status" value="1"/>
</dbReference>
<evidence type="ECO:0000256" key="1">
    <source>
        <dbReference type="SAM" id="SignalP"/>
    </source>
</evidence>
<accession>A0ABP0JTH1</accession>
<feature type="domain" description="Carbohydrate-binding" evidence="2">
    <location>
        <begin position="55"/>
        <end position="171"/>
    </location>
</feature>
<dbReference type="EMBL" id="CAXAMM010008557">
    <property type="protein sequence ID" value="CAK9017678.1"/>
    <property type="molecule type" value="Genomic_DNA"/>
</dbReference>
<comment type="caution">
    <text evidence="4">The sequence shown here is derived from an EMBL/GenBank/DDBJ whole genome shotgun (WGS) entry which is preliminary data.</text>
</comment>
<dbReference type="InterPro" id="IPR010502">
    <property type="entry name" value="Carb-bd_dom_fam9"/>
</dbReference>
<dbReference type="Pfam" id="PF06452">
    <property type="entry name" value="CBM9_1"/>
    <property type="match status" value="1"/>
</dbReference>
<reference evidence="4 5" key="1">
    <citation type="submission" date="2024-02" db="EMBL/GenBank/DDBJ databases">
        <authorList>
            <person name="Chen Y."/>
            <person name="Shah S."/>
            <person name="Dougan E. K."/>
            <person name="Thang M."/>
            <person name="Chan C."/>
        </authorList>
    </citation>
    <scope>NUCLEOTIDE SEQUENCE [LARGE SCALE GENOMIC DNA]</scope>
</reference>
<gene>
    <name evidence="3" type="ORF">SCF082_LOCUS13578</name>
    <name evidence="4" type="ORF">SCF082_LOCUS13741</name>
</gene>
<evidence type="ECO:0000313" key="3">
    <source>
        <dbReference type="EMBL" id="CAK9017320.1"/>
    </source>
</evidence>
<proteinExistence type="predicted"/>
<protein>
    <recommendedName>
        <fullName evidence="2">Carbohydrate-binding domain-containing protein</fullName>
    </recommendedName>
</protein>
<sequence>MRAVRWLLWLSLADGFVLTQHEGACSYSEIYPQQYVAYKTSELSPEKLTGDLTKKAWREVAWTQDFVDISTRTRPWLRTRAKMRWDDSFLYVAAEMEEPQPWATLREHDSIIYHDNDFEVFVDANATTHFYKEFEMNAFNTTWMLMMNKPYGDGGFENSTRVDPKGGWTMEPPLRCAAQVLPEEALNHPSTKGRHWTAEVALPLAELVQETGAQLPKPGTFWRIGFSRVEWHLKVNSSTGAYEKSPSCQSCPTPGGPHEDNWVWSPQYEIAMHLPERWGILQFADLNVNATKSAYYLEWPSRSAAMAIYYAQHAYASKHGGNFTAKLGDLLPFSSDPFPLCSEAEVNITVSNGKSAFFEASVRPPDVPQYTATIRSDRFLTVARQ</sequence>
<organism evidence="4 5">
    <name type="scientific">Durusdinium trenchii</name>
    <dbReference type="NCBI Taxonomy" id="1381693"/>
    <lineage>
        <taxon>Eukaryota</taxon>
        <taxon>Sar</taxon>
        <taxon>Alveolata</taxon>
        <taxon>Dinophyceae</taxon>
        <taxon>Suessiales</taxon>
        <taxon>Symbiodiniaceae</taxon>
        <taxon>Durusdinium</taxon>
    </lineage>
</organism>
<evidence type="ECO:0000313" key="5">
    <source>
        <dbReference type="Proteomes" id="UP001642464"/>
    </source>
</evidence>
<dbReference type="CDD" id="cd09620">
    <property type="entry name" value="CBM9_like_3"/>
    <property type="match status" value="1"/>
</dbReference>
<feature type="chain" id="PRO_5045029196" description="Carbohydrate-binding domain-containing protein" evidence="1">
    <location>
        <begin position="20"/>
        <end position="385"/>
    </location>
</feature>
<name>A0ABP0JTH1_9DINO</name>
<feature type="signal peptide" evidence="1">
    <location>
        <begin position="1"/>
        <end position="19"/>
    </location>
</feature>